<sequence length="223" mass="25496">MSENVDLTVSPVKEIFHKNDSTNVKKSPKRKTNKKTRVSKNNNKNAFHLANSSMEKESISKKRIEMPEDTIPSTVEDNVDECESVEKELTKEQAIESENVFEESVVLSNELEQDHSSDINSVKQSRVVNEIPENNDDNFTALNEPIHKSDGSYRSKIQNKKNQNDDVNLFLDGNSLMNKNKTIHDGYVKENVTDFTENFKKSSILDERNCNLENRKGSTLCRI</sequence>
<feature type="region of interest" description="Disordered" evidence="1">
    <location>
        <begin position="17"/>
        <end position="65"/>
    </location>
</feature>
<proteinExistence type="predicted"/>
<comment type="caution">
    <text evidence="2">The sequence shown here is derived from an EMBL/GenBank/DDBJ whole genome shotgun (WGS) entry which is preliminary data.</text>
</comment>
<gene>
    <name evidence="2" type="ORF">CEXT_643841</name>
</gene>
<feature type="compositionally biased region" description="Basic and acidic residues" evidence="1">
    <location>
        <begin position="54"/>
        <end position="65"/>
    </location>
</feature>
<organism evidence="2 3">
    <name type="scientific">Caerostris extrusa</name>
    <name type="common">Bark spider</name>
    <name type="synonym">Caerostris bankana</name>
    <dbReference type="NCBI Taxonomy" id="172846"/>
    <lineage>
        <taxon>Eukaryota</taxon>
        <taxon>Metazoa</taxon>
        <taxon>Ecdysozoa</taxon>
        <taxon>Arthropoda</taxon>
        <taxon>Chelicerata</taxon>
        <taxon>Arachnida</taxon>
        <taxon>Araneae</taxon>
        <taxon>Araneomorphae</taxon>
        <taxon>Entelegynae</taxon>
        <taxon>Araneoidea</taxon>
        <taxon>Araneidae</taxon>
        <taxon>Caerostris</taxon>
    </lineage>
</organism>
<dbReference type="AlphaFoldDB" id="A0AAV4NKJ9"/>
<accession>A0AAV4NKJ9</accession>
<feature type="compositionally biased region" description="Polar residues" evidence="1">
    <location>
        <begin position="39"/>
        <end position="53"/>
    </location>
</feature>
<evidence type="ECO:0000256" key="1">
    <source>
        <dbReference type="SAM" id="MobiDB-lite"/>
    </source>
</evidence>
<keyword evidence="3" id="KW-1185">Reference proteome</keyword>
<reference evidence="2 3" key="1">
    <citation type="submission" date="2021-06" db="EMBL/GenBank/DDBJ databases">
        <title>Caerostris extrusa draft genome.</title>
        <authorList>
            <person name="Kono N."/>
            <person name="Arakawa K."/>
        </authorList>
    </citation>
    <scope>NUCLEOTIDE SEQUENCE [LARGE SCALE GENOMIC DNA]</scope>
</reference>
<protein>
    <submittedName>
        <fullName evidence="2">Uncharacterized protein</fullName>
    </submittedName>
</protein>
<dbReference type="Proteomes" id="UP001054945">
    <property type="component" value="Unassembled WGS sequence"/>
</dbReference>
<feature type="compositionally biased region" description="Basic residues" evidence="1">
    <location>
        <begin position="26"/>
        <end position="38"/>
    </location>
</feature>
<evidence type="ECO:0000313" key="2">
    <source>
        <dbReference type="EMBL" id="GIX84348.1"/>
    </source>
</evidence>
<dbReference type="EMBL" id="BPLR01003415">
    <property type="protein sequence ID" value="GIX84348.1"/>
    <property type="molecule type" value="Genomic_DNA"/>
</dbReference>
<evidence type="ECO:0000313" key="3">
    <source>
        <dbReference type="Proteomes" id="UP001054945"/>
    </source>
</evidence>
<name>A0AAV4NKJ9_CAEEX</name>